<evidence type="ECO:0000313" key="9">
    <source>
        <dbReference type="Proteomes" id="UP001597109"/>
    </source>
</evidence>
<accession>A0ABW3L9R5</accession>
<dbReference type="InterPro" id="IPR052984">
    <property type="entry name" value="UPF0421"/>
</dbReference>
<dbReference type="PANTHER" id="PTHR40064">
    <property type="entry name" value="MEMBRANE PROTEIN-RELATED"/>
    <property type="match status" value="1"/>
</dbReference>
<dbReference type="EMBL" id="JBHTKI010000007">
    <property type="protein sequence ID" value="MFD1030674.1"/>
    <property type="molecule type" value="Genomic_DNA"/>
</dbReference>
<dbReference type="PANTHER" id="PTHR40064:SF1">
    <property type="entry name" value="MEMBRANE PROTEIN"/>
    <property type="match status" value="1"/>
</dbReference>
<evidence type="ECO:0000313" key="8">
    <source>
        <dbReference type="EMBL" id="MFD1030674.1"/>
    </source>
</evidence>
<dbReference type="Gene3D" id="1.20.120.940">
    <property type="entry name" value="Putative aromatic acid exporter, C-terminal domain"/>
    <property type="match status" value="1"/>
</dbReference>
<feature type="domain" description="Putative aromatic acid exporter C-terminal" evidence="7">
    <location>
        <begin position="152"/>
        <end position="316"/>
    </location>
</feature>
<evidence type="ECO:0000256" key="3">
    <source>
        <dbReference type="ARBA" id="ARBA00022692"/>
    </source>
</evidence>
<evidence type="ECO:0000259" key="7">
    <source>
        <dbReference type="Pfam" id="PF11728"/>
    </source>
</evidence>
<dbReference type="Pfam" id="PF06081">
    <property type="entry name" value="ArAE_1"/>
    <property type="match status" value="1"/>
</dbReference>
<feature type="transmembrane region" description="Helical" evidence="6">
    <location>
        <begin position="126"/>
        <end position="148"/>
    </location>
</feature>
<protein>
    <submittedName>
        <fullName evidence="8">Aromatic acid exporter family protein</fullName>
    </submittedName>
</protein>
<gene>
    <name evidence="8" type="ORF">ACFQ1X_04455</name>
</gene>
<organism evidence="8 9">
    <name type="scientific">Metaplanococcus flavidus</name>
    <dbReference type="NCBI Taxonomy" id="569883"/>
    <lineage>
        <taxon>Bacteria</taxon>
        <taxon>Bacillati</taxon>
        <taxon>Bacillota</taxon>
        <taxon>Bacilli</taxon>
        <taxon>Bacillales</taxon>
        <taxon>Caryophanaceae</taxon>
        <taxon>Metaplanococcus</taxon>
    </lineage>
</organism>
<keyword evidence="4 6" id="KW-1133">Transmembrane helix</keyword>
<dbReference type="InterPro" id="IPR010343">
    <property type="entry name" value="ArAE_1"/>
</dbReference>
<evidence type="ECO:0000256" key="2">
    <source>
        <dbReference type="ARBA" id="ARBA00022475"/>
    </source>
</evidence>
<reference evidence="9" key="1">
    <citation type="journal article" date="2019" name="Int. J. Syst. Evol. Microbiol.">
        <title>The Global Catalogue of Microorganisms (GCM) 10K type strain sequencing project: providing services to taxonomists for standard genome sequencing and annotation.</title>
        <authorList>
            <consortium name="The Broad Institute Genomics Platform"/>
            <consortium name="The Broad Institute Genome Sequencing Center for Infectious Disease"/>
            <person name="Wu L."/>
            <person name="Ma J."/>
        </authorList>
    </citation>
    <scope>NUCLEOTIDE SEQUENCE [LARGE SCALE GENOMIC DNA]</scope>
    <source>
        <strain evidence="9">CCUG 56756</strain>
    </source>
</reference>
<keyword evidence="3 6" id="KW-0812">Transmembrane</keyword>
<sequence>MKLKLKRLSIGYRTMKTAVGVIIAISLAQLLQLDFFVSAGILTILCIQPTKKRSIRAAVSRFIASLIAIFYAMIFFEGIAYHPVVIGMMILLFIPVLVSLRFADGFVSSSVIIFHIYSAGDLTGSLILNEILLMVIGFGTALIVNMYMPSIENKLEDYRFRIEVLYAKILHEMAQFLKEGKSDWDGSELVETAELLSKAKALAYQDVENHVTRLENKYYRYFDMRQDQYEIIERILPKISTLPVLVKHAQLIGDFLNDLADHVHAGNTASRYLGKLDDVKMEFSKLPLPNNHEEFQSMAALYQIIEELDSYLEIKKSYRGFTNKKTAEE</sequence>
<keyword evidence="9" id="KW-1185">Reference proteome</keyword>
<dbReference type="Proteomes" id="UP001597109">
    <property type="component" value="Unassembled WGS sequence"/>
</dbReference>
<comment type="subcellular location">
    <subcellularLocation>
        <location evidence="1">Cell membrane</location>
        <topology evidence="1">Multi-pass membrane protein</topology>
    </subcellularLocation>
</comment>
<evidence type="ECO:0000256" key="1">
    <source>
        <dbReference type="ARBA" id="ARBA00004651"/>
    </source>
</evidence>
<dbReference type="Pfam" id="PF11728">
    <property type="entry name" value="ArAE_1_C"/>
    <property type="match status" value="1"/>
</dbReference>
<dbReference type="InterPro" id="IPR021062">
    <property type="entry name" value="ArAE_1_C"/>
</dbReference>
<evidence type="ECO:0000256" key="4">
    <source>
        <dbReference type="ARBA" id="ARBA00022989"/>
    </source>
</evidence>
<dbReference type="RefSeq" id="WP_379081603.1">
    <property type="nucleotide sequence ID" value="NZ_JBHTKI010000007.1"/>
</dbReference>
<feature type="transmembrane region" description="Helical" evidence="6">
    <location>
        <begin position="86"/>
        <end position="114"/>
    </location>
</feature>
<evidence type="ECO:0000256" key="6">
    <source>
        <dbReference type="SAM" id="Phobius"/>
    </source>
</evidence>
<keyword evidence="2" id="KW-1003">Cell membrane</keyword>
<feature type="transmembrane region" description="Helical" evidence="6">
    <location>
        <begin position="20"/>
        <end position="47"/>
    </location>
</feature>
<keyword evidence="5 6" id="KW-0472">Membrane</keyword>
<comment type="caution">
    <text evidence="8">The sequence shown here is derived from an EMBL/GenBank/DDBJ whole genome shotgun (WGS) entry which is preliminary data.</text>
</comment>
<feature type="transmembrane region" description="Helical" evidence="6">
    <location>
        <begin position="59"/>
        <end position="80"/>
    </location>
</feature>
<name>A0ABW3L9R5_9BACL</name>
<evidence type="ECO:0000256" key="5">
    <source>
        <dbReference type="ARBA" id="ARBA00023136"/>
    </source>
</evidence>
<dbReference type="InterPro" id="IPR038323">
    <property type="entry name" value="ArAE_1_C_sf"/>
</dbReference>
<proteinExistence type="predicted"/>